<dbReference type="Proteomes" id="UP001059824">
    <property type="component" value="Chromosome"/>
</dbReference>
<proteinExistence type="predicted"/>
<evidence type="ECO:0000313" key="3">
    <source>
        <dbReference type="Proteomes" id="UP001059824"/>
    </source>
</evidence>
<reference evidence="2" key="1">
    <citation type="journal article" date="2021" name="Nat. Microbiol.">
        <title>Cocultivation of an ultrasmall environmental parasitic bacterium with lytic ability against bacteria associated with wastewater foams.</title>
        <authorList>
            <person name="Batinovic S."/>
            <person name="Rose J.J.A."/>
            <person name="Ratcliffe J."/>
            <person name="Seviour R.J."/>
            <person name="Petrovski S."/>
        </authorList>
    </citation>
    <scope>NUCLEOTIDE SEQUENCE</scope>
    <source>
        <strain evidence="2">JR1</strain>
    </source>
</reference>
<evidence type="ECO:0008006" key="4">
    <source>
        <dbReference type="Google" id="ProtNLM"/>
    </source>
</evidence>
<evidence type="ECO:0000256" key="1">
    <source>
        <dbReference type="SAM" id="Phobius"/>
    </source>
</evidence>
<dbReference type="EMBL" id="CP045921">
    <property type="protein sequence ID" value="QHN43222.1"/>
    <property type="molecule type" value="Genomic_DNA"/>
</dbReference>
<name>A0A857MNQ4_9BACT</name>
<keyword evidence="1" id="KW-0472">Membrane</keyword>
<dbReference type="RefSeq" id="WP_260763188.1">
    <property type="nucleotide sequence ID" value="NZ_CP045921.1"/>
</dbReference>
<feature type="transmembrane region" description="Helical" evidence="1">
    <location>
        <begin position="167"/>
        <end position="186"/>
    </location>
</feature>
<keyword evidence="1" id="KW-1133">Transmembrane helix</keyword>
<keyword evidence="3" id="KW-1185">Reference proteome</keyword>
<dbReference type="Gene3D" id="3.40.50.1820">
    <property type="entry name" value="alpha/beta hydrolase"/>
    <property type="match status" value="1"/>
</dbReference>
<dbReference type="KEGG" id="mama:GII36_05230"/>
<gene>
    <name evidence="2" type="ORF">GII36_05230</name>
</gene>
<evidence type="ECO:0000313" key="2">
    <source>
        <dbReference type="EMBL" id="QHN43222.1"/>
    </source>
</evidence>
<sequence length="192" mass="21768">MKRRVHIIYTPGLGDRYDPIRRACLSVWRMYGVRVTMVPMRWMSDEAYGDKRARVEEIIHKSSDEKIVLMGESAGGSMALTLYAEHVNTLVGLVTLCGKNTRSDNVSSYLYRRNPAFQDSMHRAEVVAIGLSRADRRRFVSVVPWYDPTVPVAQTLLPGCQKMTLPAVGHLFSIFAMLTIYAPLIVHRVNKL</sequence>
<accession>A0A857MNQ4</accession>
<organism evidence="2 3">
    <name type="scientific">Candidatus Mycosynbacter amalyticus</name>
    <dbReference type="NCBI Taxonomy" id="2665156"/>
    <lineage>
        <taxon>Bacteria</taxon>
        <taxon>Candidatus Saccharimonadota</taxon>
        <taxon>Candidatus Saccharimonadota incertae sedis</taxon>
        <taxon>Candidatus Mycosynbacter</taxon>
    </lineage>
</organism>
<dbReference type="AlphaFoldDB" id="A0A857MNQ4"/>
<protein>
    <recommendedName>
        <fullName evidence="4">Alpha/beta hydrolase</fullName>
    </recommendedName>
</protein>
<dbReference type="SUPFAM" id="SSF53474">
    <property type="entry name" value="alpha/beta-Hydrolases"/>
    <property type="match status" value="1"/>
</dbReference>
<dbReference type="InterPro" id="IPR029058">
    <property type="entry name" value="AB_hydrolase_fold"/>
</dbReference>
<keyword evidence="1" id="KW-0812">Transmembrane</keyword>